<dbReference type="AlphaFoldDB" id="A0A022W4X7"/>
<keyword evidence="3" id="KW-0238">DNA-binding</keyword>
<evidence type="ECO:0000256" key="3">
    <source>
        <dbReference type="ARBA" id="ARBA00023125"/>
    </source>
</evidence>
<protein>
    <recommendedName>
        <fullName evidence="7">Zn(2)-C6 fungal-type domain-containing protein</fullName>
    </recommendedName>
</protein>
<dbReference type="InterPro" id="IPR036864">
    <property type="entry name" value="Zn2-C6_fun-type_DNA-bd_sf"/>
</dbReference>
<dbReference type="GO" id="GO:0000981">
    <property type="term" value="F:DNA-binding transcription factor activity, RNA polymerase II-specific"/>
    <property type="evidence" value="ECO:0007669"/>
    <property type="project" value="InterPro"/>
</dbReference>
<reference evidence="8" key="1">
    <citation type="submission" date="2014-02" db="EMBL/GenBank/DDBJ databases">
        <title>The Genome Sequence of Trichophyton rubrum (morphotype fischeri) CBS 288.86.</title>
        <authorList>
            <consortium name="The Broad Institute Genomics Platform"/>
            <person name="Cuomo C.A."/>
            <person name="White T.C."/>
            <person name="Graser Y."/>
            <person name="Martinez-Rossi N."/>
            <person name="Heitman J."/>
            <person name="Young S.K."/>
            <person name="Zeng Q."/>
            <person name="Gargeya S."/>
            <person name="Abouelleil A."/>
            <person name="Alvarado L."/>
            <person name="Chapman S.B."/>
            <person name="Gainer-Dewar J."/>
            <person name="Goldberg J."/>
            <person name="Griggs A."/>
            <person name="Gujja S."/>
            <person name="Hansen M."/>
            <person name="Howarth C."/>
            <person name="Imamovic A."/>
            <person name="Larimer J."/>
            <person name="Martinez D."/>
            <person name="Murphy C."/>
            <person name="Pearson M.D."/>
            <person name="Persinoti G."/>
            <person name="Poon T."/>
            <person name="Priest M."/>
            <person name="Roberts A.D."/>
            <person name="Saif S."/>
            <person name="Shea T.D."/>
            <person name="Sykes S.N."/>
            <person name="Wortman J."/>
            <person name="Nusbaum C."/>
            <person name="Birren B."/>
        </authorList>
    </citation>
    <scope>NUCLEOTIDE SEQUENCE [LARGE SCALE GENOMIC DNA]</scope>
    <source>
        <strain evidence="8">CBS 288.86</strain>
    </source>
</reference>
<evidence type="ECO:0000256" key="6">
    <source>
        <dbReference type="SAM" id="MobiDB-lite"/>
    </source>
</evidence>
<dbReference type="CDD" id="cd00067">
    <property type="entry name" value="GAL4"/>
    <property type="match status" value="1"/>
</dbReference>
<feature type="domain" description="Zn(2)-C6 fungal-type" evidence="7">
    <location>
        <begin position="24"/>
        <end position="54"/>
    </location>
</feature>
<feature type="region of interest" description="Disordered" evidence="6">
    <location>
        <begin position="65"/>
        <end position="141"/>
    </location>
</feature>
<dbReference type="GO" id="GO:0005634">
    <property type="term" value="C:nucleus"/>
    <property type="evidence" value="ECO:0007669"/>
    <property type="project" value="UniProtKB-SubCell"/>
</dbReference>
<dbReference type="HOGENOM" id="CLU_050742_0_0_1"/>
<dbReference type="SMART" id="SM00066">
    <property type="entry name" value="GAL4"/>
    <property type="match status" value="1"/>
</dbReference>
<dbReference type="Gene3D" id="4.10.240.10">
    <property type="entry name" value="Zn(2)-C6 fungal-type DNA-binding domain"/>
    <property type="match status" value="1"/>
</dbReference>
<evidence type="ECO:0000256" key="2">
    <source>
        <dbReference type="ARBA" id="ARBA00023015"/>
    </source>
</evidence>
<name>A0A022W4X7_TRIRU</name>
<dbReference type="EMBL" id="KK207830">
    <property type="protein sequence ID" value="EZF53113.1"/>
    <property type="molecule type" value="Genomic_DNA"/>
</dbReference>
<dbReference type="Proteomes" id="UP000023758">
    <property type="component" value="Unassembled WGS sequence"/>
</dbReference>
<keyword evidence="4" id="KW-0804">Transcription</keyword>
<dbReference type="PROSITE" id="PS00463">
    <property type="entry name" value="ZN2_CY6_FUNGAL_1"/>
    <property type="match status" value="1"/>
</dbReference>
<feature type="region of interest" description="Disordered" evidence="6">
    <location>
        <begin position="1"/>
        <end position="20"/>
    </location>
</feature>
<evidence type="ECO:0000259" key="7">
    <source>
        <dbReference type="PROSITE" id="PS50048"/>
    </source>
</evidence>
<evidence type="ECO:0000256" key="5">
    <source>
        <dbReference type="ARBA" id="ARBA00023242"/>
    </source>
</evidence>
<dbReference type="GO" id="GO:0043565">
    <property type="term" value="F:sequence-specific DNA binding"/>
    <property type="evidence" value="ECO:0007669"/>
    <property type="project" value="TreeGrafter"/>
</dbReference>
<dbReference type="OrthoDB" id="2740448at2759"/>
<keyword evidence="5" id="KW-0539">Nucleus</keyword>
<feature type="region of interest" description="Disordered" evidence="6">
    <location>
        <begin position="246"/>
        <end position="275"/>
    </location>
</feature>
<comment type="subcellular location">
    <subcellularLocation>
        <location evidence="1">Nucleus</location>
    </subcellularLocation>
</comment>
<gene>
    <name evidence="8" type="ORF">H103_03804</name>
</gene>
<dbReference type="SUPFAM" id="SSF57701">
    <property type="entry name" value="Zn2/Cys6 DNA-binding domain"/>
    <property type="match status" value="1"/>
</dbReference>
<keyword evidence="2" id="KW-0805">Transcription regulation</keyword>
<accession>A0A022W4X7</accession>
<dbReference type="PANTHER" id="PTHR47540:SF6">
    <property type="entry name" value="ZN(II)2CYS6 TRANSCRIPTION FACTOR (EUROFUNG)"/>
    <property type="match status" value="1"/>
</dbReference>
<dbReference type="InterPro" id="IPR051711">
    <property type="entry name" value="Stress_Response_Reg"/>
</dbReference>
<evidence type="ECO:0000256" key="1">
    <source>
        <dbReference type="ARBA" id="ARBA00004123"/>
    </source>
</evidence>
<feature type="compositionally biased region" description="Polar residues" evidence="6">
    <location>
        <begin position="73"/>
        <end position="87"/>
    </location>
</feature>
<dbReference type="GO" id="GO:0008270">
    <property type="term" value="F:zinc ion binding"/>
    <property type="evidence" value="ECO:0007669"/>
    <property type="project" value="InterPro"/>
</dbReference>
<evidence type="ECO:0000256" key="4">
    <source>
        <dbReference type="ARBA" id="ARBA00023163"/>
    </source>
</evidence>
<dbReference type="GO" id="GO:0045944">
    <property type="term" value="P:positive regulation of transcription by RNA polymerase II"/>
    <property type="evidence" value="ECO:0007669"/>
    <property type="project" value="TreeGrafter"/>
</dbReference>
<proteinExistence type="predicted"/>
<dbReference type="InterPro" id="IPR001138">
    <property type="entry name" value="Zn2Cys6_DnaBD"/>
</dbReference>
<feature type="compositionally biased region" description="Low complexity" evidence="6">
    <location>
        <begin position="102"/>
        <end position="112"/>
    </location>
</feature>
<dbReference type="PANTHER" id="PTHR47540">
    <property type="entry name" value="THIAMINE REPRESSIBLE GENES REGULATORY PROTEIN THI5"/>
    <property type="match status" value="1"/>
</dbReference>
<feature type="region of interest" description="Disordered" evidence="6">
    <location>
        <begin position="176"/>
        <end position="201"/>
    </location>
</feature>
<dbReference type="PROSITE" id="PS50048">
    <property type="entry name" value="ZN2_CY6_FUNGAL_2"/>
    <property type="match status" value="1"/>
</dbReference>
<organism evidence="8">
    <name type="scientific">Trichophyton rubrum CBS 288.86</name>
    <dbReference type="NCBI Taxonomy" id="1215330"/>
    <lineage>
        <taxon>Eukaryota</taxon>
        <taxon>Fungi</taxon>
        <taxon>Dikarya</taxon>
        <taxon>Ascomycota</taxon>
        <taxon>Pezizomycotina</taxon>
        <taxon>Eurotiomycetes</taxon>
        <taxon>Eurotiomycetidae</taxon>
        <taxon>Onygenales</taxon>
        <taxon>Arthrodermataceae</taxon>
        <taxon>Trichophyton</taxon>
    </lineage>
</organism>
<dbReference type="Pfam" id="PF00172">
    <property type="entry name" value="Zn_clus"/>
    <property type="match status" value="1"/>
</dbReference>
<sequence length="478" mass="52671">MSSTATTTTERPDSSGKPVRWRSACNQCHAAKVRCSGERTGCTRCSNLQYECVYAVSRVGKVPGIRARANKPSRANSTEKTVQTPRSESAMVLPQDAEGDTDAQTTTQTTATEPDEPNSRHEFGDKPNAADAGQFFDANTPKSPVGMYTDWTNPSTDKSLNPFDSADLFILPSQLMSSEHDPSRSSRCHSQAAGDSHTQSPVHTTPYIDAGMLPLDLPDLPDLDLPDLDLHIHDFHPMDLPICSLETPAPTPATPSTKKRRSVHLDPSRSYPSRSALQYTESVPVTECDSEFTSGRLRQQQYNYRSWTILSCNRIVEFLEHHIQRGVIALDVVMHTNKVTLAEISRLLSQGAHKERSNCAMLLLIAIEQIVTLFERSVGQDPSDSDRASVIGSMGGLTNIGACKSLSRGNSGGNVLPNLRFGSFQISQDEQLELRSYLLQRELQRCLQVLTTLRDSITLEPNPCTKLEERVVKLSSTL</sequence>
<evidence type="ECO:0000313" key="8">
    <source>
        <dbReference type="EMBL" id="EZF53113.1"/>
    </source>
</evidence>